<organism evidence="2 3">
    <name type="scientific">Ligaoa zhengdingensis</name>
    <dbReference type="NCBI Taxonomy" id="2763658"/>
    <lineage>
        <taxon>Bacteria</taxon>
        <taxon>Bacillati</taxon>
        <taxon>Bacillota</taxon>
        <taxon>Clostridia</taxon>
        <taxon>Eubacteriales</taxon>
        <taxon>Oscillospiraceae</taxon>
        <taxon>Ligaoa</taxon>
    </lineage>
</organism>
<evidence type="ECO:0000256" key="1">
    <source>
        <dbReference type="SAM" id="Phobius"/>
    </source>
</evidence>
<evidence type="ECO:0000313" key="2">
    <source>
        <dbReference type="EMBL" id="MBC8545484.1"/>
    </source>
</evidence>
<evidence type="ECO:0000313" key="3">
    <source>
        <dbReference type="Proteomes" id="UP000653127"/>
    </source>
</evidence>
<gene>
    <name evidence="2" type="ORF">H8711_00845</name>
</gene>
<dbReference type="RefSeq" id="WP_249281637.1">
    <property type="nucleotide sequence ID" value="NZ_JACRST010000001.1"/>
</dbReference>
<keyword evidence="1" id="KW-0472">Membrane</keyword>
<dbReference type="AlphaFoldDB" id="A0A926DXL9"/>
<dbReference type="Proteomes" id="UP000653127">
    <property type="component" value="Unassembled WGS sequence"/>
</dbReference>
<feature type="transmembrane region" description="Helical" evidence="1">
    <location>
        <begin position="33"/>
        <end position="51"/>
    </location>
</feature>
<dbReference type="EMBL" id="JACRST010000001">
    <property type="protein sequence ID" value="MBC8545484.1"/>
    <property type="molecule type" value="Genomic_DNA"/>
</dbReference>
<accession>A0A926DXL9</accession>
<proteinExistence type="predicted"/>
<protein>
    <submittedName>
        <fullName evidence="2">Stage III sporulation protein AF</fullName>
    </submittedName>
</protein>
<reference evidence="2" key="1">
    <citation type="submission" date="2020-08" db="EMBL/GenBank/DDBJ databases">
        <title>Genome public.</title>
        <authorList>
            <person name="Liu C."/>
            <person name="Sun Q."/>
        </authorList>
    </citation>
    <scope>NUCLEOTIDE SEQUENCE</scope>
    <source>
        <strain evidence="2">NSJ-31</strain>
    </source>
</reference>
<sequence length="175" mass="18836">MGAIRDWALAVCVAAVAGSIAHLASPAGATQKIFRITVSVFFLCCMLSPILSGALSGDFQFDVELTPQTSSNTDEMQSTMEQQITDSFTASLRRLVEDELEEQGVRAEEISININTGEDGGISIREIVLLLKAEDQNKQAGLISGIKEKLGIEPVIEYRQEVKTQDGGKVSDGTD</sequence>
<keyword evidence="3" id="KW-1185">Reference proteome</keyword>
<keyword evidence="1" id="KW-0812">Transmembrane</keyword>
<comment type="caution">
    <text evidence="2">The sequence shown here is derived from an EMBL/GenBank/DDBJ whole genome shotgun (WGS) entry which is preliminary data.</text>
</comment>
<dbReference type="Pfam" id="PF09581">
    <property type="entry name" value="Spore_III_AF"/>
    <property type="match status" value="1"/>
</dbReference>
<dbReference type="InterPro" id="IPR014245">
    <property type="entry name" value="Spore_III_AF"/>
</dbReference>
<name>A0A926DXL9_9FIRM</name>
<keyword evidence="1" id="KW-1133">Transmembrane helix</keyword>